<name>A0ABP4BGS7_9ACTN</name>
<protein>
    <submittedName>
        <fullName evidence="1">Uncharacterized protein</fullName>
    </submittedName>
</protein>
<accession>A0ABP4BGS7</accession>
<keyword evidence="2" id="KW-1185">Reference proteome</keyword>
<sequence>MAGGPTIRLDGGPGHGQIYFEAEFRDRIKAAQRMHRTEPDEAGWALGYAPGGLSSGGGTLWTWRGVNCHPADLRDPDLAPYGGVFAAELHSAPGAAA</sequence>
<reference evidence="2" key="1">
    <citation type="journal article" date="2019" name="Int. J. Syst. Evol. Microbiol.">
        <title>The Global Catalogue of Microorganisms (GCM) 10K type strain sequencing project: providing services to taxonomists for standard genome sequencing and annotation.</title>
        <authorList>
            <consortium name="The Broad Institute Genomics Platform"/>
            <consortium name="The Broad Institute Genome Sequencing Center for Infectious Disease"/>
            <person name="Wu L."/>
            <person name="Ma J."/>
        </authorList>
    </citation>
    <scope>NUCLEOTIDE SEQUENCE [LARGE SCALE GENOMIC DNA]</scope>
    <source>
        <strain evidence="2">JCM 10977</strain>
    </source>
</reference>
<evidence type="ECO:0000313" key="1">
    <source>
        <dbReference type="EMBL" id="GAA0948595.1"/>
    </source>
</evidence>
<dbReference type="RefSeq" id="WP_343973750.1">
    <property type="nucleotide sequence ID" value="NZ_BAAAHK010000011.1"/>
</dbReference>
<comment type="caution">
    <text evidence="1">The sequence shown here is derived from an EMBL/GenBank/DDBJ whole genome shotgun (WGS) entry which is preliminary data.</text>
</comment>
<dbReference type="EMBL" id="BAAAHK010000011">
    <property type="protein sequence ID" value="GAA0948595.1"/>
    <property type="molecule type" value="Genomic_DNA"/>
</dbReference>
<organism evidence="1 2">
    <name type="scientific">Kribbella koreensis</name>
    <dbReference type="NCBI Taxonomy" id="57909"/>
    <lineage>
        <taxon>Bacteria</taxon>
        <taxon>Bacillati</taxon>
        <taxon>Actinomycetota</taxon>
        <taxon>Actinomycetes</taxon>
        <taxon>Propionibacteriales</taxon>
        <taxon>Kribbellaceae</taxon>
        <taxon>Kribbella</taxon>
    </lineage>
</organism>
<proteinExistence type="predicted"/>
<gene>
    <name evidence="1" type="ORF">GCM10009554_46360</name>
</gene>
<evidence type="ECO:0000313" key="2">
    <source>
        <dbReference type="Proteomes" id="UP001500542"/>
    </source>
</evidence>
<dbReference type="Proteomes" id="UP001500542">
    <property type="component" value="Unassembled WGS sequence"/>
</dbReference>